<evidence type="ECO:0000256" key="1">
    <source>
        <dbReference type="SAM" id="Phobius"/>
    </source>
</evidence>
<keyword evidence="1" id="KW-0472">Membrane</keyword>
<evidence type="ECO:0000313" key="3">
    <source>
        <dbReference type="Proteomes" id="UP000317982"/>
    </source>
</evidence>
<dbReference type="EMBL" id="VIRS01000012">
    <property type="protein sequence ID" value="TQS43671.1"/>
    <property type="molecule type" value="Genomic_DNA"/>
</dbReference>
<reference evidence="2 3" key="1">
    <citation type="submission" date="2019-07" db="EMBL/GenBank/DDBJ databases">
        <title>Cryptosporangium phraense sp. nov., isolated from plant litter.</title>
        <authorList>
            <person name="Suriyachadkun C."/>
        </authorList>
    </citation>
    <scope>NUCLEOTIDE SEQUENCE [LARGE SCALE GENOMIC DNA]</scope>
    <source>
        <strain evidence="2 3">A-T 5661</strain>
    </source>
</reference>
<protein>
    <submittedName>
        <fullName evidence="2">Uncharacterized protein</fullName>
    </submittedName>
</protein>
<feature type="transmembrane region" description="Helical" evidence="1">
    <location>
        <begin position="64"/>
        <end position="86"/>
    </location>
</feature>
<name>A0A545AR07_9ACTN</name>
<feature type="transmembrane region" description="Helical" evidence="1">
    <location>
        <begin position="98"/>
        <end position="118"/>
    </location>
</feature>
<gene>
    <name evidence="2" type="ORF">FL583_18755</name>
</gene>
<comment type="caution">
    <text evidence="2">The sequence shown here is derived from an EMBL/GenBank/DDBJ whole genome shotgun (WGS) entry which is preliminary data.</text>
</comment>
<sequence length="323" mass="33251">MIGLAVRRSPAVDRDDNRREWDAELAVLTTAGRGREALRYAAGLAVARQPGGLTAQRIARAGRLVVVAPVLALVLVFMGLVLTRSMAMAIGRIMGHDVQSALLALFAVGLAVGVGLLGRHWTVRTGAGPRILAVTVPGFALGVLLNAWAGSSTDAIRVHAPAFAIFFAGLAAGLVAAVRLAGRGRVRLAWLVGLTCTLLAADVATVGMMALDGATWGSRYDSPLDYAYAPLWLLASLSGLGVGGMPSADAFLVWDVTGLDSYLYVVFTGLAFGAVLGGRRNPVTPPAPDSAALARPIVVPGSASGIRAATAFDPDVDPPPKSG</sequence>
<feature type="transmembrane region" description="Helical" evidence="1">
    <location>
        <begin position="161"/>
        <end position="181"/>
    </location>
</feature>
<feature type="transmembrane region" description="Helical" evidence="1">
    <location>
        <begin position="261"/>
        <end position="278"/>
    </location>
</feature>
<evidence type="ECO:0000313" key="2">
    <source>
        <dbReference type="EMBL" id="TQS43671.1"/>
    </source>
</evidence>
<keyword evidence="1" id="KW-0812">Transmembrane</keyword>
<dbReference type="Proteomes" id="UP000317982">
    <property type="component" value="Unassembled WGS sequence"/>
</dbReference>
<feature type="transmembrane region" description="Helical" evidence="1">
    <location>
        <begin position="231"/>
        <end position="254"/>
    </location>
</feature>
<feature type="transmembrane region" description="Helical" evidence="1">
    <location>
        <begin position="130"/>
        <end position="149"/>
    </location>
</feature>
<dbReference type="RefSeq" id="WP_142705972.1">
    <property type="nucleotide sequence ID" value="NZ_VIRS01000012.1"/>
</dbReference>
<dbReference type="InParanoid" id="A0A545AR07"/>
<organism evidence="2 3">
    <name type="scientific">Cryptosporangium phraense</name>
    <dbReference type="NCBI Taxonomy" id="2593070"/>
    <lineage>
        <taxon>Bacteria</taxon>
        <taxon>Bacillati</taxon>
        <taxon>Actinomycetota</taxon>
        <taxon>Actinomycetes</taxon>
        <taxon>Cryptosporangiales</taxon>
        <taxon>Cryptosporangiaceae</taxon>
        <taxon>Cryptosporangium</taxon>
    </lineage>
</organism>
<keyword evidence="1" id="KW-1133">Transmembrane helix</keyword>
<dbReference type="OrthoDB" id="3406156at2"/>
<feature type="transmembrane region" description="Helical" evidence="1">
    <location>
        <begin position="188"/>
        <end position="211"/>
    </location>
</feature>
<dbReference type="AlphaFoldDB" id="A0A545AR07"/>
<keyword evidence="3" id="KW-1185">Reference proteome</keyword>
<accession>A0A545AR07</accession>
<proteinExistence type="predicted"/>